<sequence>MSVVGDVAWNAAKAQLLREGYLEVGDFRVELTLDNTFLDFEYVPRVAVYHGKRGWYVVRNPIPKGERLDECWENAVSFLEKVVRGEVIPDLGEEEVSREFAEALRSTLL</sequence>
<evidence type="ECO:0000313" key="2">
    <source>
        <dbReference type="Proteomes" id="UP001245683"/>
    </source>
</evidence>
<dbReference type="RefSeq" id="WP_315341154.1">
    <property type="nucleotide sequence ID" value="NZ_JAVDZE010000002.1"/>
</dbReference>
<accession>A0AAE4NW45</accession>
<keyword evidence="2" id="KW-1185">Reference proteome</keyword>
<evidence type="ECO:0000313" key="1">
    <source>
        <dbReference type="EMBL" id="MDV3103772.1"/>
    </source>
</evidence>
<dbReference type="EMBL" id="JAVDZE010000002">
    <property type="protein sequence ID" value="MDV3103772.1"/>
    <property type="molecule type" value="Genomic_DNA"/>
</dbReference>
<organism evidence="1 2">
    <name type="scientific">Thermococcus waiotapuensis</name>
    <dbReference type="NCBI Taxonomy" id="90909"/>
    <lineage>
        <taxon>Archaea</taxon>
        <taxon>Methanobacteriati</taxon>
        <taxon>Methanobacteriota</taxon>
        <taxon>Thermococci</taxon>
        <taxon>Thermococcales</taxon>
        <taxon>Thermococcaceae</taxon>
        <taxon>Thermococcus</taxon>
    </lineage>
</organism>
<dbReference type="Proteomes" id="UP001245683">
    <property type="component" value="Unassembled WGS sequence"/>
</dbReference>
<proteinExistence type="predicted"/>
<comment type="caution">
    <text evidence="1">The sequence shown here is derived from an EMBL/GenBank/DDBJ whole genome shotgun (WGS) entry which is preliminary data.</text>
</comment>
<protein>
    <submittedName>
        <fullName evidence="1">Uncharacterized protein</fullName>
    </submittedName>
</protein>
<name>A0AAE4NW45_9EURY</name>
<gene>
    <name evidence="1" type="ORF">RBI02_04330</name>
</gene>
<reference evidence="1 2" key="1">
    <citation type="submission" date="2023-08" db="EMBL/GenBank/DDBJ databases">
        <title>Draft genome sequence of Thermococcus waiotapuensis WT1T, a thermophilic sulphur-dependent archaeon from order Thermococcales.</title>
        <authorList>
            <person name="Manners S.H."/>
            <person name="Carere C.R."/>
            <person name="Dhami M.K."/>
            <person name="Dobson R.C.J."/>
            <person name="Stott M.B."/>
        </authorList>
    </citation>
    <scope>NUCLEOTIDE SEQUENCE [LARGE SCALE GENOMIC DNA]</scope>
    <source>
        <strain evidence="1 2">WT1</strain>
    </source>
</reference>
<dbReference type="AlphaFoldDB" id="A0AAE4NW45"/>